<comment type="catalytic activity">
    <reaction evidence="1">
        <text>Hydrolysis of alpha-(2-&gt;3)-, alpha-(2-&gt;6)-, alpha-(2-&gt;8)- glycosidic linkages of terminal sialic acid residues in oligosaccharides, glycoproteins, glycolipids, colominic acid and synthetic substrates.</text>
        <dbReference type="EC" id="3.2.1.18"/>
    </reaction>
</comment>
<reference evidence="6 7" key="1">
    <citation type="submission" date="2011-11" db="EMBL/GenBank/DDBJ databases">
        <title>The Noncontiguous Finished sequence of Saccharomonospora cyanea NA-134.</title>
        <authorList>
            <consortium name="US DOE Joint Genome Institute"/>
            <person name="Lucas S."/>
            <person name="Han J."/>
            <person name="Lapidus A."/>
            <person name="Cheng J.-F."/>
            <person name="Goodwin L."/>
            <person name="Pitluck S."/>
            <person name="Peters L."/>
            <person name="Ovchinnikova G."/>
            <person name="Lu M."/>
            <person name="Detter J.C."/>
            <person name="Han C."/>
            <person name="Tapia R."/>
            <person name="Land M."/>
            <person name="Hauser L."/>
            <person name="Kyrpides N."/>
            <person name="Ivanova N."/>
            <person name="Pagani I."/>
            <person name="Brambilla E.-M."/>
            <person name="Klenk H.-P."/>
            <person name="Woyke T."/>
        </authorList>
    </citation>
    <scope>NUCLEOTIDE SEQUENCE [LARGE SCALE GENOMIC DNA]</scope>
    <source>
        <strain evidence="6 7">NA-134</strain>
    </source>
</reference>
<name>H5XRE1_9PSEU</name>
<dbReference type="EMBL" id="CM001440">
    <property type="protein sequence ID" value="EHR63423.1"/>
    <property type="molecule type" value="Genomic_DNA"/>
</dbReference>
<comment type="similarity">
    <text evidence="2">Belongs to the glycosyl hydrolase 33 family.</text>
</comment>
<dbReference type="HOGENOM" id="CLU_024620_1_0_11"/>
<dbReference type="PROSITE" id="PS51318">
    <property type="entry name" value="TAT"/>
    <property type="match status" value="1"/>
</dbReference>
<dbReference type="Proteomes" id="UP000002791">
    <property type="component" value="Chromosome"/>
</dbReference>
<dbReference type="PANTHER" id="PTHR10628">
    <property type="entry name" value="SIALIDASE"/>
    <property type="match status" value="1"/>
</dbReference>
<dbReference type="GO" id="GO:0005737">
    <property type="term" value="C:cytoplasm"/>
    <property type="evidence" value="ECO:0007669"/>
    <property type="project" value="TreeGrafter"/>
</dbReference>
<evidence type="ECO:0000259" key="5">
    <source>
        <dbReference type="Pfam" id="PF13088"/>
    </source>
</evidence>
<dbReference type="GO" id="GO:0009313">
    <property type="term" value="P:oligosaccharide catabolic process"/>
    <property type="evidence" value="ECO:0007669"/>
    <property type="project" value="TreeGrafter"/>
</dbReference>
<dbReference type="SUPFAM" id="SSF50939">
    <property type="entry name" value="Sialidases"/>
    <property type="match status" value="1"/>
</dbReference>
<keyword evidence="4" id="KW-0732">Signal</keyword>
<evidence type="ECO:0000256" key="3">
    <source>
        <dbReference type="ARBA" id="ARBA00012733"/>
    </source>
</evidence>
<dbReference type="Pfam" id="PF13088">
    <property type="entry name" value="BNR_2"/>
    <property type="match status" value="1"/>
</dbReference>
<dbReference type="OrthoDB" id="7294637at2"/>
<dbReference type="GO" id="GO:0016020">
    <property type="term" value="C:membrane"/>
    <property type="evidence" value="ECO:0007669"/>
    <property type="project" value="TreeGrafter"/>
</dbReference>
<keyword evidence="7" id="KW-1185">Reference proteome</keyword>
<sequence length="395" mass="42158">MPALSRRSALSLAAAVAAGAALAAPVHAAAAPPQPCTTSVPYTSGTEGYHTFRIPALVRTNSGDLLAFAEGRVESGSDTGTIEVVVRRSTDGGCTWGPLSVVSRNGDATAGNPSPVVLPNGDVVLLTTRNGRVTEHEIMAGEVSEEDTRRVWLQRSTDGGRTFSPAREITDVAKAPDWRWYATGPGHAIVLRNSEHAGRIVVPANHSSAPPEGSDDVGTEAKYYGAHSLISDDGGHTWRIGFTDDRTDGIIAANETTVAELPDGTLYFNSRDHGTAEGNRVDAYSTDGGESLAAPYRVQESIVDPRVQGSVLQTTKRNILLFSAPSHPTERRAMAVRVSRDGGRTWRVAYTVSDDPAAYSDLVQLGRHTIGLLYETGSDRAYETITFRRLPLPRA</sequence>
<feature type="domain" description="Sialidase" evidence="5">
    <location>
        <begin position="63"/>
        <end position="366"/>
    </location>
</feature>
<proteinExistence type="inferred from homology"/>
<feature type="signal peptide" evidence="4">
    <location>
        <begin position="1"/>
        <end position="23"/>
    </location>
</feature>
<dbReference type="EC" id="3.2.1.18" evidence="3"/>
<dbReference type="Gene3D" id="2.120.10.10">
    <property type="match status" value="1"/>
</dbReference>
<dbReference type="RefSeq" id="WP_005459704.1">
    <property type="nucleotide sequence ID" value="NZ_CM001440.1"/>
</dbReference>
<protein>
    <recommendedName>
        <fullName evidence="3">exo-alpha-sialidase</fullName>
        <ecNumber evidence="3">3.2.1.18</ecNumber>
    </recommendedName>
</protein>
<dbReference type="InterPro" id="IPR036278">
    <property type="entry name" value="Sialidase_sf"/>
</dbReference>
<dbReference type="InterPro" id="IPR011040">
    <property type="entry name" value="Sialidase"/>
</dbReference>
<evidence type="ECO:0000256" key="1">
    <source>
        <dbReference type="ARBA" id="ARBA00000427"/>
    </source>
</evidence>
<dbReference type="PANTHER" id="PTHR10628:SF30">
    <property type="entry name" value="EXO-ALPHA-SIALIDASE"/>
    <property type="match status" value="1"/>
</dbReference>
<dbReference type="InterPro" id="IPR026856">
    <property type="entry name" value="Sialidase_fam"/>
</dbReference>
<evidence type="ECO:0000256" key="2">
    <source>
        <dbReference type="ARBA" id="ARBA00009348"/>
    </source>
</evidence>
<evidence type="ECO:0000313" key="7">
    <source>
        <dbReference type="Proteomes" id="UP000002791"/>
    </source>
</evidence>
<accession>H5XRE1</accession>
<dbReference type="AlphaFoldDB" id="H5XRE1"/>
<gene>
    <name evidence="6" type="ORF">SaccyDRAFT_4615</name>
</gene>
<dbReference type="eggNOG" id="COG4409">
    <property type="taxonomic scope" value="Bacteria"/>
</dbReference>
<dbReference type="GO" id="GO:0004308">
    <property type="term" value="F:exo-alpha-sialidase activity"/>
    <property type="evidence" value="ECO:0007669"/>
    <property type="project" value="UniProtKB-EC"/>
</dbReference>
<organism evidence="6 7">
    <name type="scientific">Saccharomonospora cyanea NA-134</name>
    <dbReference type="NCBI Taxonomy" id="882082"/>
    <lineage>
        <taxon>Bacteria</taxon>
        <taxon>Bacillati</taxon>
        <taxon>Actinomycetota</taxon>
        <taxon>Actinomycetes</taxon>
        <taxon>Pseudonocardiales</taxon>
        <taxon>Pseudonocardiaceae</taxon>
        <taxon>Saccharomonospora</taxon>
    </lineage>
</organism>
<dbReference type="STRING" id="882082.SaccyDRAFT_4615"/>
<dbReference type="CDD" id="cd15482">
    <property type="entry name" value="Sialidase_non-viral"/>
    <property type="match status" value="1"/>
</dbReference>
<evidence type="ECO:0000313" key="6">
    <source>
        <dbReference type="EMBL" id="EHR63423.1"/>
    </source>
</evidence>
<evidence type="ECO:0000256" key="4">
    <source>
        <dbReference type="SAM" id="SignalP"/>
    </source>
</evidence>
<dbReference type="GO" id="GO:0006689">
    <property type="term" value="P:ganglioside catabolic process"/>
    <property type="evidence" value="ECO:0007669"/>
    <property type="project" value="TreeGrafter"/>
</dbReference>
<feature type="chain" id="PRO_5039680120" description="exo-alpha-sialidase" evidence="4">
    <location>
        <begin position="24"/>
        <end position="395"/>
    </location>
</feature>
<dbReference type="InterPro" id="IPR006311">
    <property type="entry name" value="TAT_signal"/>
</dbReference>